<dbReference type="Gene3D" id="3.30.70.270">
    <property type="match status" value="1"/>
</dbReference>
<feature type="domain" description="EAL" evidence="3">
    <location>
        <begin position="449"/>
        <end position="702"/>
    </location>
</feature>
<dbReference type="PROSITE" id="PS50885">
    <property type="entry name" value="HAMP"/>
    <property type="match status" value="1"/>
</dbReference>
<feature type="coiled-coil region" evidence="1">
    <location>
        <begin position="247"/>
        <end position="274"/>
    </location>
</feature>
<dbReference type="Pfam" id="PF00672">
    <property type="entry name" value="HAMP"/>
    <property type="match status" value="1"/>
</dbReference>
<protein>
    <submittedName>
        <fullName evidence="6">GGDEF domain protein</fullName>
    </submittedName>
</protein>
<dbReference type="InterPro" id="IPR001633">
    <property type="entry name" value="EAL_dom"/>
</dbReference>
<proteinExistence type="predicted"/>
<sequence>MTKFNSLAFKFFIFIAIILIIAMSISTYSQYRNEANIINKALYDRGESLAELLAAISVEPLLVFDDVTLNGYAEFVSNQKNIVFAAVVNEKNIPLTHYLNKNNDYIQSILKSKEIIDIQPVLEKLRGNTNILFFEMHIEFGGNNLAKAWVGLDRLPYNQLSKNSLLEIMWVTLGIGLFVGGAIYLLFKRKIFKPIAVLTQGTRSIANFNFDTRVKIEGSDEFALLADSFDKMRLHIRDTMESRDIAMVKLSELNESLEERVHERTQELQILNLKIAHEAMHDPLTGLPNRVLVTEQLQHDIALAERTKTKLAVFIMDLNNFKEVNDTLGHPEGDRLLINVAQRLLKAIRESDTVGRLGGDEFAMVLPDINEEDAIKVANKILEELLPSFALDDHTLKVGASIGIAMYPDHGIDHTSLVRLADVAMYEAKKDKSDVCVYRAELDKYTPLRLSLMDYLHTALETNQLQLHYQPQISLAENKVVSVEALIRWYHPELGWIFPDQFIPIAENTGLINQVSDWVLEQAFMQWRKWQDKGMDLQIAVNLSARDLANPNLPVRIAELCKKYRMYSNGIKAEITESAIMYNPEQVIEIMKEPDVQRLQFSIDDFGTGYSSLSYLKRLSVEEVKIDKSFITDMVKDDSDASIVKSVIDLVHNLGRVVVAEGVEDIETLTQLKLLGCDKVQGYYFSKAVPVNELLSVIKKIEQF</sequence>
<keyword evidence="1" id="KW-0175">Coiled coil</keyword>
<evidence type="ECO:0000256" key="1">
    <source>
        <dbReference type="SAM" id="Coils"/>
    </source>
</evidence>
<dbReference type="SMART" id="SM00304">
    <property type="entry name" value="HAMP"/>
    <property type="match status" value="1"/>
</dbReference>
<keyword evidence="2" id="KW-0472">Membrane</keyword>
<dbReference type="PANTHER" id="PTHR44757">
    <property type="entry name" value="DIGUANYLATE CYCLASE DGCP"/>
    <property type="match status" value="1"/>
</dbReference>
<dbReference type="SMART" id="SM00052">
    <property type="entry name" value="EAL"/>
    <property type="match status" value="1"/>
</dbReference>
<dbReference type="InterPro" id="IPR035919">
    <property type="entry name" value="EAL_sf"/>
</dbReference>
<dbReference type="SUPFAM" id="SSF158472">
    <property type="entry name" value="HAMP domain-like"/>
    <property type="match status" value="1"/>
</dbReference>
<dbReference type="SUPFAM" id="SSF55073">
    <property type="entry name" value="Nucleotide cyclase"/>
    <property type="match status" value="1"/>
</dbReference>
<gene>
    <name evidence="6" type="ORF">MNBD_GAMMA23-743</name>
</gene>
<dbReference type="PROSITE" id="PS50883">
    <property type="entry name" value="EAL"/>
    <property type="match status" value="1"/>
</dbReference>
<evidence type="ECO:0000259" key="3">
    <source>
        <dbReference type="PROSITE" id="PS50883"/>
    </source>
</evidence>
<dbReference type="SUPFAM" id="SSF141868">
    <property type="entry name" value="EAL domain-like"/>
    <property type="match status" value="1"/>
</dbReference>
<dbReference type="FunFam" id="3.30.70.270:FF:000001">
    <property type="entry name" value="Diguanylate cyclase domain protein"/>
    <property type="match status" value="1"/>
</dbReference>
<dbReference type="PROSITE" id="PS50887">
    <property type="entry name" value="GGDEF"/>
    <property type="match status" value="1"/>
</dbReference>
<feature type="transmembrane region" description="Helical" evidence="2">
    <location>
        <begin position="7"/>
        <end position="28"/>
    </location>
</feature>
<dbReference type="Gene3D" id="6.10.340.10">
    <property type="match status" value="1"/>
</dbReference>
<dbReference type="CDD" id="cd01949">
    <property type="entry name" value="GGDEF"/>
    <property type="match status" value="1"/>
</dbReference>
<dbReference type="InterPro" id="IPR052155">
    <property type="entry name" value="Biofilm_reg_signaling"/>
</dbReference>
<keyword evidence="2" id="KW-1133">Transmembrane helix</keyword>
<dbReference type="Pfam" id="PF00990">
    <property type="entry name" value="GGDEF"/>
    <property type="match status" value="1"/>
</dbReference>
<evidence type="ECO:0000313" key="6">
    <source>
        <dbReference type="EMBL" id="VAW93811.1"/>
    </source>
</evidence>
<dbReference type="GO" id="GO:0016020">
    <property type="term" value="C:membrane"/>
    <property type="evidence" value="ECO:0007669"/>
    <property type="project" value="InterPro"/>
</dbReference>
<dbReference type="CDD" id="cd06225">
    <property type="entry name" value="HAMP"/>
    <property type="match status" value="1"/>
</dbReference>
<feature type="domain" description="HAMP" evidence="4">
    <location>
        <begin position="189"/>
        <end position="241"/>
    </location>
</feature>
<dbReference type="Pfam" id="PF00563">
    <property type="entry name" value="EAL"/>
    <property type="match status" value="1"/>
</dbReference>
<dbReference type="NCBIfam" id="TIGR00254">
    <property type="entry name" value="GGDEF"/>
    <property type="match status" value="1"/>
</dbReference>
<reference evidence="6" key="1">
    <citation type="submission" date="2018-06" db="EMBL/GenBank/DDBJ databases">
        <authorList>
            <person name="Zhirakovskaya E."/>
        </authorList>
    </citation>
    <scope>NUCLEOTIDE SEQUENCE</scope>
</reference>
<evidence type="ECO:0000256" key="2">
    <source>
        <dbReference type="SAM" id="Phobius"/>
    </source>
</evidence>
<dbReference type="Gene3D" id="3.20.20.450">
    <property type="entry name" value="EAL domain"/>
    <property type="match status" value="1"/>
</dbReference>
<feature type="transmembrane region" description="Helical" evidence="2">
    <location>
        <begin position="168"/>
        <end position="187"/>
    </location>
</feature>
<evidence type="ECO:0000259" key="4">
    <source>
        <dbReference type="PROSITE" id="PS50885"/>
    </source>
</evidence>
<evidence type="ECO:0000259" key="5">
    <source>
        <dbReference type="PROSITE" id="PS50887"/>
    </source>
</evidence>
<dbReference type="GO" id="GO:0007165">
    <property type="term" value="P:signal transduction"/>
    <property type="evidence" value="ECO:0007669"/>
    <property type="project" value="InterPro"/>
</dbReference>
<dbReference type="InterPro" id="IPR000160">
    <property type="entry name" value="GGDEF_dom"/>
</dbReference>
<keyword evidence="2" id="KW-0812">Transmembrane</keyword>
<organism evidence="6">
    <name type="scientific">hydrothermal vent metagenome</name>
    <dbReference type="NCBI Taxonomy" id="652676"/>
    <lineage>
        <taxon>unclassified sequences</taxon>
        <taxon>metagenomes</taxon>
        <taxon>ecological metagenomes</taxon>
    </lineage>
</organism>
<dbReference type="PANTHER" id="PTHR44757:SF2">
    <property type="entry name" value="BIOFILM ARCHITECTURE MAINTENANCE PROTEIN MBAA"/>
    <property type="match status" value="1"/>
</dbReference>
<dbReference type="SMART" id="SM00267">
    <property type="entry name" value="GGDEF"/>
    <property type="match status" value="1"/>
</dbReference>
<dbReference type="AlphaFoldDB" id="A0A3B0ZQ53"/>
<accession>A0A3B0ZQ53</accession>
<dbReference type="EMBL" id="UOFT01000034">
    <property type="protein sequence ID" value="VAW93811.1"/>
    <property type="molecule type" value="Genomic_DNA"/>
</dbReference>
<feature type="domain" description="GGDEF" evidence="5">
    <location>
        <begin position="309"/>
        <end position="440"/>
    </location>
</feature>
<dbReference type="InterPro" id="IPR029787">
    <property type="entry name" value="Nucleotide_cyclase"/>
</dbReference>
<dbReference type="InterPro" id="IPR003660">
    <property type="entry name" value="HAMP_dom"/>
</dbReference>
<dbReference type="InterPro" id="IPR043128">
    <property type="entry name" value="Rev_trsase/Diguanyl_cyclase"/>
</dbReference>
<dbReference type="CDD" id="cd01948">
    <property type="entry name" value="EAL"/>
    <property type="match status" value="1"/>
</dbReference>
<name>A0A3B0ZQ53_9ZZZZ</name>